<dbReference type="Proteomes" id="UP001500013">
    <property type="component" value="Unassembled WGS sequence"/>
</dbReference>
<gene>
    <name evidence="3" type="ORF">GCM10009817_38060</name>
</gene>
<keyword evidence="2" id="KW-0812">Transmembrane</keyword>
<sequence>MSAQGPAVVGALLLGAAVLVWPRPGSGRAALADALSSTRATAATQPADGSLRNSRSLWREDPVELYRRWRLRRRPGVLVEDVLELLRGIGPALEAGLTPVRAIELAATSTLGTERVVRARAAVRLPRGRRGSRGSRRGGSAFPDGPGVDDARTTDRPGTGSSGEAAHGAPVAEIDRLVGALLQASEHAEPASQVWTEWARHSGSAELTLVAAAWRLSETTGAPLASAVERAVRGLLDARTRRGKVAVAVAGPRATVTVLTLLPLTGPLFGLACGVDPARLYLGSPIATASAAAGLLLVWTGRVWCSRMVRRAVGP</sequence>
<accession>A0ABN2SVK8</accession>
<dbReference type="PANTHER" id="PTHR35007">
    <property type="entry name" value="INTEGRAL MEMBRANE PROTEIN-RELATED"/>
    <property type="match status" value="1"/>
</dbReference>
<organism evidence="3 4">
    <name type="scientific">Terrabacter lapilli</name>
    <dbReference type="NCBI Taxonomy" id="436231"/>
    <lineage>
        <taxon>Bacteria</taxon>
        <taxon>Bacillati</taxon>
        <taxon>Actinomycetota</taxon>
        <taxon>Actinomycetes</taxon>
        <taxon>Micrococcales</taxon>
        <taxon>Intrasporangiaceae</taxon>
        <taxon>Terrabacter</taxon>
    </lineage>
</organism>
<evidence type="ECO:0000256" key="1">
    <source>
        <dbReference type="SAM" id="MobiDB-lite"/>
    </source>
</evidence>
<dbReference type="PANTHER" id="PTHR35007:SF4">
    <property type="entry name" value="CONSERVED TRANSMEMBRANE PROTEIN-RELATED"/>
    <property type="match status" value="1"/>
</dbReference>
<evidence type="ECO:0000256" key="2">
    <source>
        <dbReference type="SAM" id="Phobius"/>
    </source>
</evidence>
<keyword evidence="2" id="KW-0472">Membrane</keyword>
<dbReference type="EMBL" id="BAAAPU010000011">
    <property type="protein sequence ID" value="GAA1992293.1"/>
    <property type="molecule type" value="Genomic_DNA"/>
</dbReference>
<evidence type="ECO:0000313" key="3">
    <source>
        <dbReference type="EMBL" id="GAA1992293.1"/>
    </source>
</evidence>
<dbReference type="RefSeq" id="WP_344066497.1">
    <property type="nucleotide sequence ID" value="NZ_BAAAPU010000011.1"/>
</dbReference>
<protein>
    <recommendedName>
        <fullName evidence="5">Tight adherence protein B</fullName>
    </recommendedName>
</protein>
<feature type="compositionally biased region" description="Basic residues" evidence="1">
    <location>
        <begin position="126"/>
        <end position="136"/>
    </location>
</feature>
<reference evidence="3 4" key="1">
    <citation type="journal article" date="2019" name="Int. J. Syst. Evol. Microbiol.">
        <title>The Global Catalogue of Microorganisms (GCM) 10K type strain sequencing project: providing services to taxonomists for standard genome sequencing and annotation.</title>
        <authorList>
            <consortium name="The Broad Institute Genomics Platform"/>
            <consortium name="The Broad Institute Genome Sequencing Center for Infectious Disease"/>
            <person name="Wu L."/>
            <person name="Ma J."/>
        </authorList>
    </citation>
    <scope>NUCLEOTIDE SEQUENCE [LARGE SCALE GENOMIC DNA]</scope>
    <source>
        <strain evidence="3 4">JCM 15628</strain>
    </source>
</reference>
<name>A0ABN2SVK8_9MICO</name>
<evidence type="ECO:0008006" key="5">
    <source>
        <dbReference type="Google" id="ProtNLM"/>
    </source>
</evidence>
<feature type="region of interest" description="Disordered" evidence="1">
    <location>
        <begin position="122"/>
        <end position="169"/>
    </location>
</feature>
<evidence type="ECO:0000313" key="4">
    <source>
        <dbReference type="Proteomes" id="UP001500013"/>
    </source>
</evidence>
<comment type="caution">
    <text evidence="3">The sequence shown here is derived from an EMBL/GenBank/DDBJ whole genome shotgun (WGS) entry which is preliminary data.</text>
</comment>
<keyword evidence="2" id="KW-1133">Transmembrane helix</keyword>
<feature type="transmembrane region" description="Helical" evidence="2">
    <location>
        <begin position="280"/>
        <end position="301"/>
    </location>
</feature>
<keyword evidence="4" id="KW-1185">Reference proteome</keyword>
<proteinExistence type="predicted"/>